<organism evidence="1 2">
    <name type="scientific">Capnocytophaga cynodegmi</name>
    <dbReference type="NCBI Taxonomy" id="28189"/>
    <lineage>
        <taxon>Bacteria</taxon>
        <taxon>Pseudomonadati</taxon>
        <taxon>Bacteroidota</taxon>
        <taxon>Flavobacteriia</taxon>
        <taxon>Flavobacteriales</taxon>
        <taxon>Flavobacteriaceae</taxon>
        <taxon>Capnocytophaga</taxon>
    </lineage>
</organism>
<proteinExistence type="predicted"/>
<dbReference type="EMBL" id="CDOG01000001">
    <property type="protein sequence ID" value="CEN33592.1"/>
    <property type="molecule type" value="Genomic_DNA"/>
</dbReference>
<dbReference type="RefSeq" id="WP_018279286.1">
    <property type="nucleotide sequence ID" value="NZ_CDOF01000068.1"/>
</dbReference>
<evidence type="ECO:0000313" key="1">
    <source>
        <dbReference type="EMBL" id="CEN33592.1"/>
    </source>
</evidence>
<dbReference type="Proteomes" id="UP000038083">
    <property type="component" value="Unassembled WGS sequence"/>
</dbReference>
<sequence length="152" mass="17876">MNNLNGANIHQFAKIETSDKYKEVTHFEKIHQTANSRHILDFANISVQRNFNRSENVAFWYKPAPRKADGTRAKWGEVLTGLFRTAHPQIYYGDISSKDYYGRYKKHTLLFFVFNTDRTKLAILEYPNYYPMDVPLAITMISVQIKRYFGLQ</sequence>
<accession>A0A0B7HWK8</accession>
<name>A0A0B7HWK8_9FLAO</name>
<dbReference type="OrthoDB" id="1149494at2"/>
<reference evidence="1 2" key="1">
    <citation type="submission" date="2015-01" db="EMBL/GenBank/DDBJ databases">
        <authorList>
            <person name="MANFREDI Pablo"/>
        </authorList>
    </citation>
    <scope>NUCLEOTIDE SEQUENCE [LARGE SCALE GENOMIC DNA]</scope>
    <source>
        <strain evidence="1 2">Ccy74</strain>
    </source>
</reference>
<gene>
    <name evidence="1" type="ORF">CCYN74_10063</name>
</gene>
<protein>
    <submittedName>
        <fullName evidence="1">Uncharacterized protein</fullName>
    </submittedName>
</protein>
<dbReference type="AlphaFoldDB" id="A0A0B7HWK8"/>
<evidence type="ECO:0000313" key="2">
    <source>
        <dbReference type="Proteomes" id="UP000038083"/>
    </source>
</evidence>